<dbReference type="PRINTS" id="PR00922">
    <property type="entry name" value="DADACBPTASE3"/>
</dbReference>
<dbReference type="Pfam" id="PF02113">
    <property type="entry name" value="Peptidase_S13"/>
    <property type="match status" value="1"/>
</dbReference>
<dbReference type="PANTHER" id="PTHR30023:SF0">
    <property type="entry name" value="PENICILLIN-SENSITIVE CARBOXYPEPTIDASE A"/>
    <property type="match status" value="1"/>
</dbReference>
<reference evidence="3 4" key="1">
    <citation type="submission" date="2024-04" db="EMBL/GenBank/DDBJ databases">
        <title>Luteolibacter sp. isolated from soil.</title>
        <authorList>
            <person name="An J."/>
        </authorList>
    </citation>
    <scope>NUCLEOTIDE SEQUENCE [LARGE SCALE GENOMIC DNA]</scope>
    <source>
        <strain evidence="3 4">Y139</strain>
    </source>
</reference>
<dbReference type="InterPro" id="IPR012338">
    <property type="entry name" value="Beta-lactam/transpept-like"/>
</dbReference>
<keyword evidence="3" id="KW-0121">Carboxypeptidase</keyword>
<sequence length="488" mass="52280">MKTAAAIGGIFAVAGWGVAAWLLVSKPLPSIVIASNSGASGSVARIEPEKSVPAKEGEVDGVFREWSSDPALAGALLGFCLLDENGALVFASPLASTALCPASALKTVTTATAFELLGPEFCFTTSLDSYSPIKNGVLAGDLYLGGDGDPTFSTADLEALVDELVRGGLKQVSGKIIVSTGSYFDGPVSEHWNWGDIGNAYGVGAFALNLDHNRLNLRFRPGAREGDRATLLDTGVATKDTKWINEVKTASPGSGDQVVVYSEPYGRTIRLQGTVPQGPEEFAVGGALPDPPARVEELLRARLEAAKVKILEQTQPLNQGRSVREELASHRSAPLPEIVDHLHKVSDNLEAQCLFHAIGRKQSTDPSWVIRRHWGDRGVEFKGLRMIDGNGLARADMIRPLDLAKVNHLVRRGPQGERFRQSLTAYLDGKVRAKLGAMSGVKTDVGFITMADGREFTFCLMANGLNPQLDYWPLRNKLLQQVAAGSGR</sequence>
<dbReference type="GO" id="GO:0009002">
    <property type="term" value="F:serine-type D-Ala-D-Ala carboxypeptidase activity"/>
    <property type="evidence" value="ECO:0007669"/>
    <property type="project" value="UniProtKB-EC"/>
</dbReference>
<dbReference type="RefSeq" id="WP_341407654.1">
    <property type="nucleotide sequence ID" value="NZ_JBBUKT010000014.1"/>
</dbReference>
<dbReference type="PANTHER" id="PTHR30023">
    <property type="entry name" value="D-ALANYL-D-ALANINE CARBOXYPEPTIDASE"/>
    <property type="match status" value="1"/>
</dbReference>
<comment type="similarity">
    <text evidence="1">Belongs to the peptidase S13 family.</text>
</comment>
<proteinExistence type="inferred from homology"/>
<dbReference type="InterPro" id="IPR000667">
    <property type="entry name" value="Peptidase_S13"/>
</dbReference>
<evidence type="ECO:0000256" key="2">
    <source>
        <dbReference type="ARBA" id="ARBA00022801"/>
    </source>
</evidence>
<evidence type="ECO:0000256" key="1">
    <source>
        <dbReference type="ARBA" id="ARBA00006096"/>
    </source>
</evidence>
<keyword evidence="4" id="KW-1185">Reference proteome</keyword>
<dbReference type="Proteomes" id="UP001371305">
    <property type="component" value="Unassembled WGS sequence"/>
</dbReference>
<keyword evidence="2 3" id="KW-0378">Hydrolase</keyword>
<dbReference type="EC" id="3.4.16.4" evidence="3"/>
<name>A0ABU9B1W6_9BACT</name>
<evidence type="ECO:0000313" key="4">
    <source>
        <dbReference type="Proteomes" id="UP001371305"/>
    </source>
</evidence>
<gene>
    <name evidence="3" type="primary">dacB</name>
    <name evidence="3" type="ORF">WKV53_25440</name>
</gene>
<protein>
    <submittedName>
        <fullName evidence="3">D-alanyl-D-alanine carboxypeptidase/D-alanyl-D-alanine-endopeptidase</fullName>
        <ecNumber evidence="3">3.4.16.4</ecNumber>
    </submittedName>
</protein>
<dbReference type="EMBL" id="JBBUKT010000014">
    <property type="protein sequence ID" value="MEK7953886.1"/>
    <property type="molecule type" value="Genomic_DNA"/>
</dbReference>
<evidence type="ECO:0000313" key="3">
    <source>
        <dbReference type="EMBL" id="MEK7953886.1"/>
    </source>
</evidence>
<dbReference type="NCBIfam" id="TIGR00666">
    <property type="entry name" value="PBP4"/>
    <property type="match status" value="1"/>
</dbReference>
<dbReference type="Gene3D" id="3.50.80.20">
    <property type="entry name" value="D-Ala-D-Ala carboxypeptidase C, peptidase S13"/>
    <property type="match status" value="1"/>
</dbReference>
<comment type="caution">
    <text evidence="3">The sequence shown here is derived from an EMBL/GenBank/DDBJ whole genome shotgun (WGS) entry which is preliminary data.</text>
</comment>
<dbReference type="Gene3D" id="3.40.710.10">
    <property type="entry name" value="DD-peptidase/beta-lactamase superfamily"/>
    <property type="match status" value="1"/>
</dbReference>
<dbReference type="SUPFAM" id="SSF56601">
    <property type="entry name" value="beta-lactamase/transpeptidase-like"/>
    <property type="match status" value="1"/>
</dbReference>
<accession>A0ABU9B1W6</accession>
<keyword evidence="3" id="KW-0645">Protease</keyword>
<organism evidence="3 4">
    <name type="scientific">Luteolibacter soli</name>
    <dbReference type="NCBI Taxonomy" id="3135280"/>
    <lineage>
        <taxon>Bacteria</taxon>
        <taxon>Pseudomonadati</taxon>
        <taxon>Verrucomicrobiota</taxon>
        <taxon>Verrucomicrobiia</taxon>
        <taxon>Verrucomicrobiales</taxon>
        <taxon>Verrucomicrobiaceae</taxon>
        <taxon>Luteolibacter</taxon>
    </lineage>
</organism>